<keyword evidence="1" id="KW-0456">Lyase</keyword>
<comment type="caution">
    <text evidence="1">The sequence shown here is derived from an EMBL/GenBank/DDBJ whole genome shotgun (WGS) entry which is preliminary data.</text>
</comment>
<protein>
    <submittedName>
        <fullName evidence="1">Phosphonate C-P lyase system protein PhnG</fullName>
    </submittedName>
</protein>
<sequence>MTVTGQASDQLAPVPRHQWPRCLLALDSREIRAAAEQFEETFRIEDVQLPQSGLALMKIRDGALGERYFPGEIPLATARVRIILEDGTQAEGAAQVMDDRASLARAIAVLDAVLANQLSGHGRIFPLLQKGRKILADQATERKALLETTRVNFSPLGESEEDDDA</sequence>
<accession>A0A4Z1C301</accession>
<dbReference type="EMBL" id="SRPF01000003">
    <property type="protein sequence ID" value="TGN39502.1"/>
    <property type="molecule type" value="Genomic_DNA"/>
</dbReference>
<dbReference type="Proteomes" id="UP000298325">
    <property type="component" value="Unassembled WGS sequence"/>
</dbReference>
<gene>
    <name evidence="1" type="primary">phnG</name>
    <name evidence="1" type="ORF">E5Q11_12845</name>
</gene>
<evidence type="ECO:0000313" key="2">
    <source>
        <dbReference type="Proteomes" id="UP000298325"/>
    </source>
</evidence>
<organism evidence="1 2">
    <name type="scientific">Marinobacter confluentis</name>
    <dbReference type="NCBI Taxonomy" id="1697557"/>
    <lineage>
        <taxon>Bacteria</taxon>
        <taxon>Pseudomonadati</taxon>
        <taxon>Pseudomonadota</taxon>
        <taxon>Gammaproteobacteria</taxon>
        <taxon>Pseudomonadales</taxon>
        <taxon>Marinobacteraceae</taxon>
        <taxon>Marinobacter</taxon>
    </lineage>
</organism>
<evidence type="ECO:0000313" key="1">
    <source>
        <dbReference type="EMBL" id="TGN39502.1"/>
    </source>
</evidence>
<reference evidence="1 2" key="1">
    <citation type="submission" date="2019-04" db="EMBL/GenBank/DDBJ databases">
        <authorList>
            <person name="Park S."/>
            <person name="Yoon J.-H."/>
        </authorList>
    </citation>
    <scope>NUCLEOTIDE SEQUENCE [LARGE SCALE GENOMIC DNA]</scope>
    <source>
        <strain evidence="1 2">HJM-18</strain>
    </source>
</reference>
<dbReference type="GO" id="GO:0019634">
    <property type="term" value="P:organic phosphonate metabolic process"/>
    <property type="evidence" value="ECO:0007669"/>
    <property type="project" value="InterPro"/>
</dbReference>
<dbReference type="NCBIfam" id="TIGR03293">
    <property type="entry name" value="PhnG_redo"/>
    <property type="match status" value="1"/>
</dbReference>
<keyword evidence="2" id="KW-1185">Reference proteome</keyword>
<dbReference type="InterPro" id="IPR009609">
    <property type="entry name" value="Phosphonate_metab_PhnG"/>
</dbReference>
<dbReference type="GO" id="GO:0015716">
    <property type="term" value="P:organic phosphonate transport"/>
    <property type="evidence" value="ECO:0007669"/>
    <property type="project" value="InterPro"/>
</dbReference>
<proteinExistence type="predicted"/>
<dbReference type="RefSeq" id="WP_135803809.1">
    <property type="nucleotide sequence ID" value="NZ_SRPF01000003.1"/>
</dbReference>
<dbReference type="GO" id="GO:0016829">
    <property type="term" value="F:lyase activity"/>
    <property type="evidence" value="ECO:0007669"/>
    <property type="project" value="UniProtKB-KW"/>
</dbReference>
<dbReference type="OrthoDB" id="5615100at2"/>
<dbReference type="AlphaFoldDB" id="A0A4Z1C301"/>
<dbReference type="Pfam" id="PF06754">
    <property type="entry name" value="PhnG"/>
    <property type="match status" value="1"/>
</dbReference>
<name>A0A4Z1C301_9GAMM</name>